<dbReference type="EMBL" id="CP088156">
    <property type="protein sequence ID" value="UFZ01797.1"/>
    <property type="molecule type" value="Genomic_DNA"/>
</dbReference>
<protein>
    <submittedName>
        <fullName evidence="1">Uncharacterized protein</fullName>
    </submittedName>
</protein>
<name>A0ABY3R425_9BRAD</name>
<keyword evidence="2" id="KW-1185">Reference proteome</keyword>
<evidence type="ECO:0000313" key="2">
    <source>
        <dbReference type="Proteomes" id="UP001431010"/>
    </source>
</evidence>
<evidence type="ECO:0000313" key="1">
    <source>
        <dbReference type="EMBL" id="UFZ01797.1"/>
    </source>
</evidence>
<dbReference type="Proteomes" id="UP001431010">
    <property type="component" value="Chromosome"/>
</dbReference>
<reference evidence="1" key="1">
    <citation type="journal article" date="2024" name="Antonie Van Leeuwenhoek">
        <title>Bradyrhizobium ontarionense sp. nov., a novel bacterial symbiont isolated from Aeschynomene indica (Indian jointvetch), harbours photosynthesis, nitrogen fixation and nitrous oxide (N2O) reductase genes.</title>
        <authorList>
            <person name="Bromfield E.S.P."/>
            <person name="Cloutier S."/>
        </authorList>
    </citation>
    <scope>NUCLEOTIDE SEQUENCE</scope>
    <source>
        <strain evidence="1">A19</strain>
    </source>
</reference>
<organism evidence="1 2">
    <name type="scientific">Bradyrhizobium ontarionense</name>
    <dbReference type="NCBI Taxonomy" id="2898149"/>
    <lineage>
        <taxon>Bacteria</taxon>
        <taxon>Pseudomonadati</taxon>
        <taxon>Pseudomonadota</taxon>
        <taxon>Alphaproteobacteria</taxon>
        <taxon>Hyphomicrobiales</taxon>
        <taxon>Nitrobacteraceae</taxon>
        <taxon>Bradyrhizobium</taxon>
    </lineage>
</organism>
<dbReference type="RefSeq" id="WP_231317590.1">
    <property type="nucleotide sequence ID" value="NZ_CP088156.1"/>
</dbReference>
<sequence>MGPVDRIWEFLQRLSPLTRSCLLSELERLELSGVDMPGFADIQARLRAEIRKDSNGGHRTANPSRFFFMPIEQLLVDGSPEHANEGRIARGSLTPIWEWISRDLLPTMARDYNARMKDLIASDKQREIGQTASVFQTKVAKSLEGTLARPEGIEQVRSKLKAYTASPSVFDDVVKLTKALRAREDIAKFADSLPDRIVEFDDPQVKKMTLLIDGLRKKEPDALPFALTLVAKRLKEPWQVMRLATKAARSKSVADVLATPYAMTVPMVLDQLEDKRLALRIALKNNRVVTAKEILTSIYDIEYAIQVRIDRIEESDWGNRLNNIMTSTARMVEAEVKRFPDEVGHVLGSERLRSHRSLGGRLTYLAWKGRDALKTALRSATG</sequence>
<proteinExistence type="predicted"/>
<accession>A0ABY3R425</accession>
<gene>
    <name evidence="1" type="ORF">LQG66_21030</name>
</gene>